<gene>
    <name evidence="2" type="ORF">PMES_02762</name>
</gene>
<evidence type="ECO:0000313" key="2">
    <source>
        <dbReference type="EMBL" id="KAF0675052.1"/>
    </source>
</evidence>
<dbReference type="Pfam" id="PF03407">
    <property type="entry name" value="Nucleotid_trans"/>
    <property type="match status" value="1"/>
</dbReference>
<organism evidence="2 3">
    <name type="scientific">Profundibacterium mesophilum KAUST100406-0324</name>
    <dbReference type="NCBI Taxonomy" id="1037889"/>
    <lineage>
        <taxon>Bacteria</taxon>
        <taxon>Pseudomonadati</taxon>
        <taxon>Pseudomonadota</taxon>
        <taxon>Alphaproteobacteria</taxon>
        <taxon>Rhodobacterales</taxon>
        <taxon>Roseobacteraceae</taxon>
        <taxon>Profundibacterium</taxon>
    </lineage>
</organism>
<evidence type="ECO:0000259" key="1">
    <source>
        <dbReference type="Pfam" id="PF03407"/>
    </source>
</evidence>
<accession>A0A921NP52</accession>
<keyword evidence="2" id="KW-0808">Transferase</keyword>
<dbReference type="InterPro" id="IPR005069">
    <property type="entry name" value="Nucl-diP-sugar_transferase"/>
</dbReference>
<name>A0A921NP52_9RHOB</name>
<comment type="caution">
    <text evidence="2">The sequence shown here is derived from an EMBL/GenBank/DDBJ whole genome shotgun (WGS) entry which is preliminary data.</text>
</comment>
<dbReference type="SUPFAM" id="SSF53448">
    <property type="entry name" value="Nucleotide-diphospho-sugar transferases"/>
    <property type="match status" value="1"/>
</dbReference>
<dbReference type="RefSeq" id="WP_159966271.1">
    <property type="nucleotide sequence ID" value="NZ_APKE01000033.1"/>
</dbReference>
<dbReference type="InterPro" id="IPR029044">
    <property type="entry name" value="Nucleotide-diphossugar_trans"/>
</dbReference>
<dbReference type="AlphaFoldDB" id="A0A921NP52"/>
<dbReference type="OrthoDB" id="181606at2"/>
<proteinExistence type="predicted"/>
<protein>
    <submittedName>
        <fullName evidence="2">Nucleotide-diphospho-sugar transferase domain containing protein</fullName>
    </submittedName>
</protein>
<dbReference type="Proteomes" id="UP000698242">
    <property type="component" value="Unassembled WGS sequence"/>
</dbReference>
<feature type="domain" description="Nucleotide-diphospho-sugar transferase" evidence="1">
    <location>
        <begin position="92"/>
        <end position="206"/>
    </location>
</feature>
<dbReference type="GO" id="GO:0016740">
    <property type="term" value="F:transferase activity"/>
    <property type="evidence" value="ECO:0007669"/>
    <property type="project" value="UniProtKB-KW"/>
</dbReference>
<dbReference type="EMBL" id="APKE01000033">
    <property type="protein sequence ID" value="KAF0675052.1"/>
    <property type="molecule type" value="Genomic_DNA"/>
</dbReference>
<keyword evidence="3" id="KW-1185">Reference proteome</keyword>
<reference evidence="2" key="1">
    <citation type="submission" date="2013-03" db="EMBL/GenBank/DDBJ databases">
        <title>Genome Sequence of the Profundibacterium mesophilum strain KAUST100406-0324T from Red Sea, a novel genus in the family Rhodobacteraceae.</title>
        <authorList>
            <person name="Essack M."/>
            <person name="Alam I."/>
            <person name="Lafi F."/>
            <person name="Alawi W."/>
            <person name="Kamanu F."/>
            <person name="Al-Suwailem A."/>
            <person name="Lee O.O."/>
            <person name="Xu Y."/>
            <person name="Bajic V."/>
            <person name="Qian P.-Y."/>
            <person name="Archer J."/>
        </authorList>
    </citation>
    <scope>NUCLEOTIDE SEQUENCE</scope>
    <source>
        <strain evidence="2">KAUST100406-0324</strain>
    </source>
</reference>
<dbReference type="Gene3D" id="3.90.550.10">
    <property type="entry name" value="Spore Coat Polysaccharide Biosynthesis Protein SpsA, Chain A"/>
    <property type="match status" value="1"/>
</dbReference>
<sequence>MSHSTGVIYVATGDDYRNLARASVSSLKRSNPGIAADLFTDQPDAPGLDAFDQVHPVPRNHKRAKLDCMPLSRFDRTLFLDCDTLVIAPLGDLFFLLDRFELAMAHDVRRASALIQEGDTETTPYAFPQLNSGVVLYRKSAPMLDFFDKWAESYRTRAHQRDQIALKDLLWSSDIRFYVLPPEFNLRRVTLLDAWEPLDARPTIIHSHRLLDHLTGLNRPRVADVETLVMLEREALQDEWRRLGVPDAMRREIAVLLEGISEGRYRGATRQAEDEPAATAMTG</sequence>
<evidence type="ECO:0000313" key="3">
    <source>
        <dbReference type="Proteomes" id="UP000698242"/>
    </source>
</evidence>